<dbReference type="Proteomes" id="UP001465976">
    <property type="component" value="Unassembled WGS sequence"/>
</dbReference>
<accession>A0ABR3FDL9</accession>
<name>A0ABR3FDL9_9AGAR</name>
<organism evidence="1 2">
    <name type="scientific">Marasmius crinis-equi</name>
    <dbReference type="NCBI Taxonomy" id="585013"/>
    <lineage>
        <taxon>Eukaryota</taxon>
        <taxon>Fungi</taxon>
        <taxon>Dikarya</taxon>
        <taxon>Basidiomycota</taxon>
        <taxon>Agaricomycotina</taxon>
        <taxon>Agaricomycetes</taxon>
        <taxon>Agaricomycetidae</taxon>
        <taxon>Agaricales</taxon>
        <taxon>Marasmiineae</taxon>
        <taxon>Marasmiaceae</taxon>
        <taxon>Marasmius</taxon>
    </lineage>
</organism>
<dbReference type="EMBL" id="JBAHYK010000511">
    <property type="protein sequence ID" value="KAL0573385.1"/>
    <property type="molecule type" value="Genomic_DNA"/>
</dbReference>
<sequence length="478" mass="55989">MLPICRTAISYRLRRRFYGRYWGSGSFDISMVINRLYNLGTGTWSSTDLEMVQQYSRIEICPDMYALKAYSWLVQEFRDSPTMIPHLRTLLREVPPHLIMPTAFDSEIVRVDRDWHVDDVEQALQRRLQTWNQRGFEYSDLNMRLLFFHNMWIQHHDLWIASLAFIPYSELISHLSWNGRRAPLTRILQLAAGTPDKQRLALGPDGYVTDIMGHDKIGPDWRVWYIITRCLPQSLETLATIYPANAEHREVLYEFLLWIHKGVVQNFDYKLASFTEAYAYIDAFDAFQIAHSLPMNDFVDIPGYFPISMDRLSLLLRGSSASTVTIGRDLLKEYERAWDTHKIHYKLRARLLLEYLTNYILASIPRDRWEGYVQDVTIPERTGRDLFENSTNDIPYILTCEEGLSLLKYSELSTEWADYDWDTLKAWRSALKCVAHINGLSLDYFTNPENVWWLSGHLSNGRVPDFTQLRWVSTGANP</sequence>
<keyword evidence="2" id="KW-1185">Reference proteome</keyword>
<comment type="caution">
    <text evidence="1">The sequence shown here is derived from an EMBL/GenBank/DDBJ whole genome shotgun (WGS) entry which is preliminary data.</text>
</comment>
<protein>
    <submittedName>
        <fullName evidence="1">Uncharacterized protein</fullName>
    </submittedName>
</protein>
<reference evidence="1 2" key="1">
    <citation type="submission" date="2024-02" db="EMBL/GenBank/DDBJ databases">
        <title>A draft genome for the cacao thread blight pathogen Marasmius crinis-equi.</title>
        <authorList>
            <person name="Cohen S.P."/>
            <person name="Baruah I.K."/>
            <person name="Amoako-Attah I."/>
            <person name="Bukari Y."/>
            <person name="Meinhardt L.W."/>
            <person name="Bailey B.A."/>
        </authorList>
    </citation>
    <scope>NUCLEOTIDE SEQUENCE [LARGE SCALE GENOMIC DNA]</scope>
    <source>
        <strain evidence="1 2">GH-76</strain>
    </source>
</reference>
<evidence type="ECO:0000313" key="2">
    <source>
        <dbReference type="Proteomes" id="UP001465976"/>
    </source>
</evidence>
<proteinExistence type="predicted"/>
<evidence type="ECO:0000313" key="1">
    <source>
        <dbReference type="EMBL" id="KAL0573385.1"/>
    </source>
</evidence>
<gene>
    <name evidence="1" type="ORF">V5O48_008582</name>
</gene>